<accession>A0A6J6I4Q3</accession>
<evidence type="ECO:0000259" key="7">
    <source>
        <dbReference type="Pfam" id="PF01316"/>
    </source>
</evidence>
<evidence type="ECO:0000256" key="4">
    <source>
        <dbReference type="ARBA" id="ARBA00023015"/>
    </source>
</evidence>
<sequence length="174" mass="17881">MSKLKPLSSSARRALIISLIQNGRVESQADLVEQLAENGIAVTQATASRDLDEIGVLRGRDATGYMRYQLTSASAPTARGFAELILSVEASGNLAVVRTPPGGAALLASTLDKASTSGTLTSVIGTIAGDDTVLVISRTANGGAGLAKELAKFSSSQAIKSSKKLAPKNVKGRK</sequence>
<dbReference type="InterPro" id="IPR001669">
    <property type="entry name" value="Arg_repress"/>
</dbReference>
<dbReference type="Gene3D" id="3.30.1360.40">
    <property type="match status" value="1"/>
</dbReference>
<name>A0A6J6I4Q3_9ZZZZ</name>
<dbReference type="PANTHER" id="PTHR34471:SF1">
    <property type="entry name" value="ARGININE REPRESSOR"/>
    <property type="match status" value="1"/>
</dbReference>
<dbReference type="GO" id="GO:0003700">
    <property type="term" value="F:DNA-binding transcription factor activity"/>
    <property type="evidence" value="ECO:0007669"/>
    <property type="project" value="InterPro"/>
</dbReference>
<keyword evidence="3" id="KW-0963">Cytoplasm</keyword>
<dbReference type="Gene3D" id="1.10.10.10">
    <property type="entry name" value="Winged helix-like DNA-binding domain superfamily/Winged helix DNA-binding domain"/>
    <property type="match status" value="1"/>
</dbReference>
<dbReference type="Pfam" id="PF01316">
    <property type="entry name" value="Arg_repressor"/>
    <property type="match status" value="1"/>
</dbReference>
<dbReference type="EMBL" id="CAEZUY010000110">
    <property type="protein sequence ID" value="CAB4619507.1"/>
    <property type="molecule type" value="Genomic_DNA"/>
</dbReference>
<evidence type="ECO:0000256" key="2">
    <source>
        <dbReference type="ARBA" id="ARBA00008316"/>
    </source>
</evidence>
<feature type="domain" description="Arginine repressor DNA-binding" evidence="7">
    <location>
        <begin position="10"/>
        <end position="72"/>
    </location>
</feature>
<comment type="subcellular location">
    <subcellularLocation>
        <location evidence="1">Cytoplasm</location>
    </subcellularLocation>
</comment>
<dbReference type="InterPro" id="IPR036390">
    <property type="entry name" value="WH_DNA-bd_sf"/>
</dbReference>
<dbReference type="HAMAP" id="MF_00173">
    <property type="entry name" value="Arg_repressor"/>
    <property type="match status" value="1"/>
</dbReference>
<dbReference type="PRINTS" id="PR01467">
    <property type="entry name" value="ARGREPRESSOR"/>
</dbReference>
<evidence type="ECO:0000259" key="8">
    <source>
        <dbReference type="Pfam" id="PF02863"/>
    </source>
</evidence>
<feature type="domain" description="Arginine repressor C-terminal" evidence="8">
    <location>
        <begin position="81"/>
        <end position="151"/>
    </location>
</feature>
<comment type="similarity">
    <text evidence="2">Belongs to the ArgR family.</text>
</comment>
<dbReference type="InterPro" id="IPR020900">
    <property type="entry name" value="Arg_repress_DNA-bd"/>
</dbReference>
<evidence type="ECO:0000256" key="6">
    <source>
        <dbReference type="ARBA" id="ARBA00023163"/>
    </source>
</evidence>
<dbReference type="GO" id="GO:0005737">
    <property type="term" value="C:cytoplasm"/>
    <property type="evidence" value="ECO:0007669"/>
    <property type="project" value="UniProtKB-SubCell"/>
</dbReference>
<dbReference type="SUPFAM" id="SSF55252">
    <property type="entry name" value="C-terminal domain of arginine repressor"/>
    <property type="match status" value="1"/>
</dbReference>
<evidence type="ECO:0000256" key="3">
    <source>
        <dbReference type="ARBA" id="ARBA00022490"/>
    </source>
</evidence>
<dbReference type="GO" id="GO:0034618">
    <property type="term" value="F:arginine binding"/>
    <property type="evidence" value="ECO:0007669"/>
    <property type="project" value="InterPro"/>
</dbReference>
<proteinExistence type="inferred from homology"/>
<keyword evidence="6" id="KW-0804">Transcription</keyword>
<dbReference type="Pfam" id="PF02863">
    <property type="entry name" value="Arg_repressor_C"/>
    <property type="match status" value="1"/>
</dbReference>
<dbReference type="InterPro" id="IPR036251">
    <property type="entry name" value="Arg_repress_C_sf"/>
</dbReference>
<keyword evidence="5" id="KW-0238">DNA-binding</keyword>
<protein>
    <submittedName>
        <fullName evidence="9">Unannotated protein</fullName>
    </submittedName>
</protein>
<dbReference type="AlphaFoldDB" id="A0A6J6I4Q3"/>
<evidence type="ECO:0000256" key="5">
    <source>
        <dbReference type="ARBA" id="ARBA00023125"/>
    </source>
</evidence>
<dbReference type="GO" id="GO:0006525">
    <property type="term" value="P:arginine metabolic process"/>
    <property type="evidence" value="ECO:0007669"/>
    <property type="project" value="InterPro"/>
</dbReference>
<dbReference type="GO" id="GO:0003677">
    <property type="term" value="F:DNA binding"/>
    <property type="evidence" value="ECO:0007669"/>
    <property type="project" value="UniProtKB-KW"/>
</dbReference>
<evidence type="ECO:0000313" key="9">
    <source>
        <dbReference type="EMBL" id="CAB4619507.1"/>
    </source>
</evidence>
<dbReference type="PANTHER" id="PTHR34471">
    <property type="entry name" value="ARGININE REPRESSOR"/>
    <property type="match status" value="1"/>
</dbReference>
<organism evidence="9">
    <name type="scientific">freshwater metagenome</name>
    <dbReference type="NCBI Taxonomy" id="449393"/>
    <lineage>
        <taxon>unclassified sequences</taxon>
        <taxon>metagenomes</taxon>
        <taxon>ecological metagenomes</taxon>
    </lineage>
</organism>
<gene>
    <name evidence="9" type="ORF">UFOPK1863_00942</name>
</gene>
<dbReference type="GO" id="GO:0051259">
    <property type="term" value="P:protein complex oligomerization"/>
    <property type="evidence" value="ECO:0007669"/>
    <property type="project" value="InterPro"/>
</dbReference>
<dbReference type="InterPro" id="IPR020899">
    <property type="entry name" value="Arg_repress_C"/>
</dbReference>
<keyword evidence="4" id="KW-0805">Transcription regulation</keyword>
<evidence type="ECO:0000256" key="1">
    <source>
        <dbReference type="ARBA" id="ARBA00004496"/>
    </source>
</evidence>
<reference evidence="9" key="1">
    <citation type="submission" date="2020-05" db="EMBL/GenBank/DDBJ databases">
        <authorList>
            <person name="Chiriac C."/>
            <person name="Salcher M."/>
            <person name="Ghai R."/>
            <person name="Kavagutti S V."/>
        </authorList>
    </citation>
    <scope>NUCLEOTIDE SEQUENCE</scope>
</reference>
<dbReference type="InterPro" id="IPR036388">
    <property type="entry name" value="WH-like_DNA-bd_sf"/>
</dbReference>
<dbReference type="SUPFAM" id="SSF46785">
    <property type="entry name" value="Winged helix' DNA-binding domain"/>
    <property type="match status" value="1"/>
</dbReference>